<dbReference type="KEGG" id="bsc:COCSADRAFT_261694"/>
<evidence type="ECO:0000256" key="1">
    <source>
        <dbReference type="SAM" id="MobiDB-lite"/>
    </source>
</evidence>
<sequence length="213" mass="25583">MPLLITSIKSISSQPQHIPALAHFPAYPSVISDIFYPRIKRTEKTTLLHTAYPRIHNGIYLRPTQTHPRLTRRHTNVITAHSANRNIIYTFVQQAQLDKRLQHLIPRNARSQPRTPLFRPVRYQRFRSWHRTRRHRRIKLAARARAQEKRQQHRRIQRHTRRTTRRNRTPHRIQGSNNSRVRSSSRHAARKRMVDRVLGEVWKRRVGQQRECS</sequence>
<dbReference type="GeneID" id="19135434"/>
<accession>M2RUX9</accession>
<protein>
    <submittedName>
        <fullName evidence="2">Uncharacterized protein</fullName>
    </submittedName>
</protein>
<keyword evidence="3" id="KW-1185">Reference proteome</keyword>
<gene>
    <name evidence="2" type="ORF">COCSADRAFT_261694</name>
</gene>
<dbReference type="AlphaFoldDB" id="M2RUX9"/>
<evidence type="ECO:0000313" key="2">
    <source>
        <dbReference type="EMBL" id="EMD58923.1"/>
    </source>
</evidence>
<dbReference type="Proteomes" id="UP000016934">
    <property type="component" value="Unassembled WGS sequence"/>
</dbReference>
<dbReference type="HOGENOM" id="CLU_1294293_0_0_1"/>
<reference evidence="3" key="2">
    <citation type="journal article" date="2013" name="PLoS Genet.">
        <title>Comparative genome structure, secondary metabolite, and effector coding capacity across Cochliobolus pathogens.</title>
        <authorList>
            <person name="Condon B.J."/>
            <person name="Leng Y."/>
            <person name="Wu D."/>
            <person name="Bushley K.E."/>
            <person name="Ohm R.A."/>
            <person name="Otillar R."/>
            <person name="Martin J."/>
            <person name="Schackwitz W."/>
            <person name="Grimwood J."/>
            <person name="MohdZainudin N."/>
            <person name="Xue C."/>
            <person name="Wang R."/>
            <person name="Manning V.A."/>
            <person name="Dhillon B."/>
            <person name="Tu Z.J."/>
            <person name="Steffenson B.J."/>
            <person name="Salamov A."/>
            <person name="Sun H."/>
            <person name="Lowry S."/>
            <person name="LaButti K."/>
            <person name="Han J."/>
            <person name="Copeland A."/>
            <person name="Lindquist E."/>
            <person name="Barry K."/>
            <person name="Schmutz J."/>
            <person name="Baker S.E."/>
            <person name="Ciuffetti L.M."/>
            <person name="Grigoriev I.V."/>
            <person name="Zhong S."/>
            <person name="Turgeon B.G."/>
        </authorList>
    </citation>
    <scope>NUCLEOTIDE SEQUENCE [LARGE SCALE GENOMIC DNA]</scope>
    <source>
        <strain evidence="3">ND90Pr / ATCC 201652</strain>
    </source>
</reference>
<organism evidence="2 3">
    <name type="scientific">Cochliobolus sativus (strain ND90Pr / ATCC 201652)</name>
    <name type="common">Common root rot and spot blotch fungus</name>
    <name type="synonym">Bipolaris sorokiniana</name>
    <dbReference type="NCBI Taxonomy" id="665912"/>
    <lineage>
        <taxon>Eukaryota</taxon>
        <taxon>Fungi</taxon>
        <taxon>Dikarya</taxon>
        <taxon>Ascomycota</taxon>
        <taxon>Pezizomycotina</taxon>
        <taxon>Dothideomycetes</taxon>
        <taxon>Pleosporomycetidae</taxon>
        <taxon>Pleosporales</taxon>
        <taxon>Pleosporineae</taxon>
        <taxon>Pleosporaceae</taxon>
        <taxon>Bipolaris</taxon>
    </lineage>
</organism>
<dbReference type="EMBL" id="KB445654">
    <property type="protein sequence ID" value="EMD58923.1"/>
    <property type="molecule type" value="Genomic_DNA"/>
</dbReference>
<feature type="region of interest" description="Disordered" evidence="1">
    <location>
        <begin position="144"/>
        <end position="191"/>
    </location>
</feature>
<dbReference type="RefSeq" id="XP_007705388.1">
    <property type="nucleotide sequence ID" value="XM_007707198.1"/>
</dbReference>
<feature type="compositionally biased region" description="Basic residues" evidence="1">
    <location>
        <begin position="151"/>
        <end position="171"/>
    </location>
</feature>
<reference evidence="2 3" key="1">
    <citation type="journal article" date="2012" name="PLoS Pathog.">
        <title>Diverse lifestyles and strategies of plant pathogenesis encoded in the genomes of eighteen Dothideomycetes fungi.</title>
        <authorList>
            <person name="Ohm R.A."/>
            <person name="Feau N."/>
            <person name="Henrissat B."/>
            <person name="Schoch C.L."/>
            <person name="Horwitz B.A."/>
            <person name="Barry K.W."/>
            <person name="Condon B.J."/>
            <person name="Copeland A.C."/>
            <person name="Dhillon B."/>
            <person name="Glaser F."/>
            <person name="Hesse C.N."/>
            <person name="Kosti I."/>
            <person name="LaButti K."/>
            <person name="Lindquist E.A."/>
            <person name="Lucas S."/>
            <person name="Salamov A.A."/>
            <person name="Bradshaw R.E."/>
            <person name="Ciuffetti L."/>
            <person name="Hamelin R.C."/>
            <person name="Kema G.H.J."/>
            <person name="Lawrence C."/>
            <person name="Scott J.A."/>
            <person name="Spatafora J.W."/>
            <person name="Turgeon B.G."/>
            <person name="de Wit P.J.G.M."/>
            <person name="Zhong S."/>
            <person name="Goodwin S.B."/>
            <person name="Grigoriev I.V."/>
        </authorList>
    </citation>
    <scope>NUCLEOTIDE SEQUENCE [LARGE SCALE GENOMIC DNA]</scope>
    <source>
        <strain evidence="3">ND90Pr / ATCC 201652</strain>
    </source>
</reference>
<name>M2RUX9_COCSN</name>
<proteinExistence type="predicted"/>
<evidence type="ECO:0000313" key="3">
    <source>
        <dbReference type="Proteomes" id="UP000016934"/>
    </source>
</evidence>